<comment type="caution">
    <text evidence="2">The sequence shown here is derived from an EMBL/GenBank/DDBJ whole genome shotgun (WGS) entry which is preliminary data.</text>
</comment>
<evidence type="ECO:0000313" key="2">
    <source>
        <dbReference type="EMBL" id="MBB4764313.1"/>
    </source>
</evidence>
<protein>
    <submittedName>
        <fullName evidence="2">Uncharacterized protein</fullName>
    </submittedName>
</protein>
<evidence type="ECO:0000256" key="1">
    <source>
        <dbReference type="SAM" id="MobiDB-lite"/>
    </source>
</evidence>
<dbReference type="EMBL" id="JACHNH010000001">
    <property type="protein sequence ID" value="MBB4764313.1"/>
    <property type="molecule type" value="Genomic_DNA"/>
</dbReference>
<gene>
    <name evidence="2" type="ORF">BJ971_004869</name>
</gene>
<evidence type="ECO:0000313" key="3">
    <source>
        <dbReference type="Proteomes" id="UP000578112"/>
    </source>
</evidence>
<feature type="region of interest" description="Disordered" evidence="1">
    <location>
        <begin position="1"/>
        <end position="27"/>
    </location>
</feature>
<keyword evidence="3" id="KW-1185">Reference proteome</keyword>
<name>A0A7W7I154_9ACTN</name>
<dbReference type="AlphaFoldDB" id="A0A7W7I154"/>
<organism evidence="2 3">
    <name type="scientific">Actinoplanes digitatis</name>
    <dbReference type="NCBI Taxonomy" id="1868"/>
    <lineage>
        <taxon>Bacteria</taxon>
        <taxon>Bacillati</taxon>
        <taxon>Actinomycetota</taxon>
        <taxon>Actinomycetes</taxon>
        <taxon>Micromonosporales</taxon>
        <taxon>Micromonosporaceae</taxon>
        <taxon>Actinoplanes</taxon>
    </lineage>
</organism>
<reference evidence="2 3" key="1">
    <citation type="submission" date="2020-08" db="EMBL/GenBank/DDBJ databases">
        <title>Sequencing the genomes of 1000 actinobacteria strains.</title>
        <authorList>
            <person name="Klenk H.-P."/>
        </authorList>
    </citation>
    <scope>NUCLEOTIDE SEQUENCE [LARGE SCALE GENOMIC DNA]</scope>
    <source>
        <strain evidence="2 3">DSM 43149</strain>
    </source>
</reference>
<accession>A0A7W7I154</accession>
<dbReference type="Proteomes" id="UP000578112">
    <property type="component" value="Unassembled WGS sequence"/>
</dbReference>
<dbReference type="RefSeq" id="WP_184995516.1">
    <property type="nucleotide sequence ID" value="NZ_BOMK01000048.1"/>
</dbReference>
<proteinExistence type="predicted"/>
<sequence length="262" mass="27534">MAPPPGDGKNINDAGTALKDSTEKVADQHRKTGDALDKLISTVNGTLSDLGKVSWLGGLGGIAAAHFYGDKVHDAMERLKKAVVEVLALVKKILDEGIPVFSLITRAFDWLDRVHAPVTAMSDTAAQYTINVNNWDGPAKRAYDQRVPIQVKAIDGLAAAGGDMASWLAELAAANAAYIVSLFKPLFDIAGALGAAIVDAATVVGALEAIGKSGELVQIAVNAMYEGLENGVNHVTEVVNKMVDAKKVTGELGDSWPQMVTM</sequence>